<gene>
    <name evidence="2" type="ORF">SAMN05216464_11391</name>
</gene>
<keyword evidence="3" id="KW-1185">Reference proteome</keyword>
<dbReference type="Proteomes" id="UP000199072">
    <property type="component" value="Unassembled WGS sequence"/>
</dbReference>
<sequence length="174" mass="20572">MKRSCLIMLITCLVSSVYAQEVNHNFDRKNFGMGFYWSVFRPGYIVAQNENAASHNLELMFFVPVNPQVKLRYEKMAETPEDRFREPAGQTDYWKILKFIGFKNFKRYVVEIPASNVKQVMAAGNELLWTIKFPCTTRLYTYSSYFKTWQLSYTEEIFKNQEEIASTITRISKY</sequence>
<proteinExistence type="predicted"/>
<dbReference type="STRING" id="1391627.SAMN05216464_11391"/>
<feature type="signal peptide" evidence="1">
    <location>
        <begin position="1"/>
        <end position="19"/>
    </location>
</feature>
<keyword evidence="1" id="KW-0732">Signal</keyword>
<reference evidence="2 3" key="1">
    <citation type="submission" date="2016-10" db="EMBL/GenBank/DDBJ databases">
        <authorList>
            <person name="de Groot N.N."/>
        </authorList>
    </citation>
    <scope>NUCLEOTIDE SEQUENCE [LARGE SCALE GENOMIC DNA]</scope>
    <source>
        <strain evidence="2 3">47C3B</strain>
    </source>
</reference>
<accession>A0A1G7IMT2</accession>
<evidence type="ECO:0000313" key="3">
    <source>
        <dbReference type="Proteomes" id="UP000199072"/>
    </source>
</evidence>
<name>A0A1G7IMT2_9SPHI</name>
<protein>
    <submittedName>
        <fullName evidence="2">Uncharacterized protein</fullName>
    </submittedName>
</protein>
<organism evidence="2 3">
    <name type="scientific">Mucilaginibacter pineti</name>
    <dbReference type="NCBI Taxonomy" id="1391627"/>
    <lineage>
        <taxon>Bacteria</taxon>
        <taxon>Pseudomonadati</taxon>
        <taxon>Bacteroidota</taxon>
        <taxon>Sphingobacteriia</taxon>
        <taxon>Sphingobacteriales</taxon>
        <taxon>Sphingobacteriaceae</taxon>
        <taxon>Mucilaginibacter</taxon>
    </lineage>
</organism>
<dbReference type="EMBL" id="FNAI01000013">
    <property type="protein sequence ID" value="SDF14001.1"/>
    <property type="molecule type" value="Genomic_DNA"/>
</dbReference>
<feature type="chain" id="PRO_5011517678" evidence="1">
    <location>
        <begin position="20"/>
        <end position="174"/>
    </location>
</feature>
<dbReference type="AlphaFoldDB" id="A0A1G7IMT2"/>
<evidence type="ECO:0000313" key="2">
    <source>
        <dbReference type="EMBL" id="SDF14001.1"/>
    </source>
</evidence>
<dbReference type="RefSeq" id="WP_143014225.1">
    <property type="nucleotide sequence ID" value="NZ_FNAI01000013.1"/>
</dbReference>
<evidence type="ECO:0000256" key="1">
    <source>
        <dbReference type="SAM" id="SignalP"/>
    </source>
</evidence>